<organism evidence="1 2">
    <name type="scientific">Salvia divinorum</name>
    <name type="common">Maria pastora</name>
    <name type="synonym">Diviner's sage</name>
    <dbReference type="NCBI Taxonomy" id="28513"/>
    <lineage>
        <taxon>Eukaryota</taxon>
        <taxon>Viridiplantae</taxon>
        <taxon>Streptophyta</taxon>
        <taxon>Embryophyta</taxon>
        <taxon>Tracheophyta</taxon>
        <taxon>Spermatophyta</taxon>
        <taxon>Magnoliopsida</taxon>
        <taxon>eudicotyledons</taxon>
        <taxon>Gunneridae</taxon>
        <taxon>Pentapetalae</taxon>
        <taxon>asterids</taxon>
        <taxon>lamiids</taxon>
        <taxon>Lamiales</taxon>
        <taxon>Lamiaceae</taxon>
        <taxon>Nepetoideae</taxon>
        <taxon>Mentheae</taxon>
        <taxon>Salviinae</taxon>
        <taxon>Salvia</taxon>
        <taxon>Salvia subgen. Calosphace</taxon>
    </lineage>
</organism>
<proteinExistence type="predicted"/>
<protein>
    <submittedName>
        <fullName evidence="1">Uncharacterized protein</fullName>
    </submittedName>
</protein>
<dbReference type="Pfam" id="PF03087">
    <property type="entry name" value="BPS1"/>
    <property type="match status" value="1"/>
</dbReference>
<dbReference type="PANTHER" id="PTHR33070">
    <property type="entry name" value="OS06G0725500 PROTEIN"/>
    <property type="match status" value="1"/>
</dbReference>
<keyword evidence="2" id="KW-1185">Reference proteome</keyword>
<evidence type="ECO:0000313" key="1">
    <source>
        <dbReference type="EMBL" id="KAL1533132.1"/>
    </source>
</evidence>
<gene>
    <name evidence="1" type="ORF">AAHA92_33061</name>
</gene>
<reference evidence="1 2" key="1">
    <citation type="submission" date="2024-06" db="EMBL/GenBank/DDBJ databases">
        <title>A chromosome level genome sequence of Diviner's sage (Salvia divinorum).</title>
        <authorList>
            <person name="Ford S.A."/>
            <person name="Ro D.-K."/>
            <person name="Ness R.W."/>
            <person name="Phillips M.A."/>
        </authorList>
    </citation>
    <scope>NUCLEOTIDE SEQUENCE [LARGE SCALE GENOMIC DNA]</scope>
    <source>
        <strain evidence="1">SAF-2024a</strain>
        <tissue evidence="1">Leaf</tissue>
    </source>
</reference>
<dbReference type="EMBL" id="JBEAFC010000014">
    <property type="protein sequence ID" value="KAL1533132.1"/>
    <property type="molecule type" value="Genomic_DNA"/>
</dbReference>
<name>A0ABD1FNA0_SALDI</name>
<accession>A0ABD1FNA0</accession>
<dbReference type="Proteomes" id="UP001567538">
    <property type="component" value="Unassembled WGS sequence"/>
</dbReference>
<sequence>MAITQSHFRSISLPSRLDQVSSKSLESEFEKLKCVSGSSESVRSGLVELTQLYNSFEEFSQKSSGVHDEKSIEESLSRSADLLDACGAIRELLQMMRENVHALQSAMRRKGTDSAAQNDVAAYFSFRKKMQKTVAKTLKNLKKSEAVTGSKSNHSVNADGDTSFVFRQLAGITSANLRNVQVFVSYVAARSLVSKQVAAKSGKVVRDAVNEIDNLDLGLQGKMRSDLLQKMQIVDEIIHELEGGFERLFRQLIQTRVTLLNILTGQ</sequence>
<dbReference type="PANTHER" id="PTHR33070:SF120">
    <property type="entry name" value="EXPRESSED PROTEIN"/>
    <property type="match status" value="1"/>
</dbReference>
<evidence type="ECO:0000313" key="2">
    <source>
        <dbReference type="Proteomes" id="UP001567538"/>
    </source>
</evidence>
<dbReference type="AlphaFoldDB" id="A0ABD1FNA0"/>
<comment type="caution">
    <text evidence="1">The sequence shown here is derived from an EMBL/GenBank/DDBJ whole genome shotgun (WGS) entry which is preliminary data.</text>
</comment>
<dbReference type="InterPro" id="IPR004320">
    <property type="entry name" value="BPS1_pln"/>
</dbReference>